<keyword evidence="6" id="KW-0677">Repeat</keyword>
<comment type="similarity">
    <text evidence="2">Belongs to the PPR family. P subfamily.</text>
</comment>
<protein>
    <recommendedName>
        <fullName evidence="9">Protein ORGANELLE TRANSCRIPT PROCESSING 51</fullName>
    </recommendedName>
</protein>
<dbReference type="Pfam" id="PF03161">
    <property type="entry name" value="LAGLIDADG_2"/>
    <property type="match status" value="1"/>
</dbReference>
<dbReference type="InterPro" id="IPR002885">
    <property type="entry name" value="PPR_rpt"/>
</dbReference>
<organism evidence="13 14">
    <name type="scientific">Camellia sinensis var. sinensis</name>
    <name type="common">China tea</name>
    <dbReference type="NCBI Taxonomy" id="542762"/>
    <lineage>
        <taxon>Eukaryota</taxon>
        <taxon>Viridiplantae</taxon>
        <taxon>Streptophyta</taxon>
        <taxon>Embryophyta</taxon>
        <taxon>Tracheophyta</taxon>
        <taxon>Spermatophyta</taxon>
        <taxon>Magnoliopsida</taxon>
        <taxon>eudicotyledons</taxon>
        <taxon>Gunneridae</taxon>
        <taxon>Pentapetalae</taxon>
        <taxon>asterids</taxon>
        <taxon>Ericales</taxon>
        <taxon>Theaceae</taxon>
        <taxon>Camellia</taxon>
    </lineage>
</organism>
<dbReference type="SUPFAM" id="SSF55608">
    <property type="entry name" value="Homing endonucleases"/>
    <property type="match status" value="1"/>
</dbReference>
<feature type="compositionally biased region" description="Basic and acidic residues" evidence="11">
    <location>
        <begin position="813"/>
        <end position="830"/>
    </location>
</feature>
<evidence type="ECO:0000256" key="6">
    <source>
        <dbReference type="ARBA" id="ARBA00022737"/>
    </source>
</evidence>
<evidence type="ECO:0000256" key="5">
    <source>
        <dbReference type="ARBA" id="ARBA00022664"/>
    </source>
</evidence>
<keyword evidence="8" id="KW-0508">mRNA splicing</keyword>
<evidence type="ECO:0000256" key="7">
    <source>
        <dbReference type="ARBA" id="ARBA00022946"/>
    </source>
</evidence>
<dbReference type="Pfam" id="PF01535">
    <property type="entry name" value="PPR"/>
    <property type="match status" value="3"/>
</dbReference>
<gene>
    <name evidence="13" type="ORF">TEA_021481</name>
</gene>
<evidence type="ECO:0000256" key="1">
    <source>
        <dbReference type="ARBA" id="ARBA00004229"/>
    </source>
</evidence>
<dbReference type="InterPro" id="IPR052500">
    <property type="entry name" value="Chloro/Mito_RNA_Process"/>
</dbReference>
<dbReference type="PANTHER" id="PTHR47539">
    <property type="entry name" value="PENTATRICOPEPTIDE REPEAT-CONTAINING PROTEIN OTP51, CHLOROPLASTIC"/>
    <property type="match status" value="1"/>
</dbReference>
<dbReference type="SUPFAM" id="SSF81901">
    <property type="entry name" value="HCP-like"/>
    <property type="match status" value="1"/>
</dbReference>
<reference evidence="13 14" key="1">
    <citation type="journal article" date="2018" name="Proc. Natl. Acad. Sci. U.S.A.">
        <title>Draft genome sequence of Camellia sinensis var. sinensis provides insights into the evolution of the tea genome and tea quality.</title>
        <authorList>
            <person name="Wei C."/>
            <person name="Yang H."/>
            <person name="Wang S."/>
            <person name="Zhao J."/>
            <person name="Liu C."/>
            <person name="Gao L."/>
            <person name="Xia E."/>
            <person name="Lu Y."/>
            <person name="Tai Y."/>
            <person name="She G."/>
            <person name="Sun J."/>
            <person name="Cao H."/>
            <person name="Tong W."/>
            <person name="Gao Q."/>
            <person name="Li Y."/>
            <person name="Deng W."/>
            <person name="Jiang X."/>
            <person name="Wang W."/>
            <person name="Chen Q."/>
            <person name="Zhang S."/>
            <person name="Li H."/>
            <person name="Wu J."/>
            <person name="Wang P."/>
            <person name="Li P."/>
            <person name="Shi C."/>
            <person name="Zheng F."/>
            <person name="Jian J."/>
            <person name="Huang B."/>
            <person name="Shan D."/>
            <person name="Shi M."/>
            <person name="Fang C."/>
            <person name="Yue Y."/>
            <person name="Li F."/>
            <person name="Li D."/>
            <person name="Wei S."/>
            <person name="Han B."/>
            <person name="Jiang C."/>
            <person name="Yin Y."/>
            <person name="Xia T."/>
            <person name="Zhang Z."/>
            <person name="Bennetzen J.L."/>
            <person name="Zhao S."/>
            <person name="Wan X."/>
        </authorList>
    </citation>
    <scope>NUCLEOTIDE SEQUENCE [LARGE SCALE GENOMIC DNA]</scope>
    <source>
        <strain evidence="14">cv. Shuchazao</strain>
        <tissue evidence="13">Leaf</tissue>
    </source>
</reference>
<accession>A0A4S4D1E6</accession>
<comment type="caution">
    <text evidence="13">The sequence shown here is derived from an EMBL/GenBank/DDBJ whole genome shotgun (WGS) entry which is preliminary data.</text>
</comment>
<dbReference type="GO" id="GO:0048564">
    <property type="term" value="P:photosystem I assembly"/>
    <property type="evidence" value="ECO:0007669"/>
    <property type="project" value="TreeGrafter"/>
</dbReference>
<dbReference type="AlphaFoldDB" id="A0A4S4D1E6"/>
<evidence type="ECO:0000256" key="2">
    <source>
        <dbReference type="ARBA" id="ARBA00007626"/>
    </source>
</evidence>
<name>A0A4S4D1E6_CAMSN</name>
<feature type="region of interest" description="Disordered" evidence="11">
    <location>
        <begin position="807"/>
        <end position="830"/>
    </location>
</feature>
<keyword evidence="5" id="KW-0507">mRNA processing</keyword>
<proteinExistence type="inferred from homology"/>
<dbReference type="InterPro" id="IPR027434">
    <property type="entry name" value="Homing_endonucl"/>
</dbReference>
<evidence type="ECO:0000256" key="8">
    <source>
        <dbReference type="ARBA" id="ARBA00023187"/>
    </source>
</evidence>
<dbReference type="EMBL" id="SDRB02013441">
    <property type="protein sequence ID" value="THF94905.1"/>
    <property type="molecule type" value="Genomic_DNA"/>
</dbReference>
<keyword evidence="4" id="KW-0934">Plastid</keyword>
<dbReference type="PANTHER" id="PTHR47539:SF1">
    <property type="entry name" value="PENTATRICOPEPTIDE REPEAT-CONTAINING PROTEIN OTP51, CHLOROPLASTIC"/>
    <property type="match status" value="1"/>
</dbReference>
<feature type="domain" description="Homing endonuclease LAGLIDADG" evidence="12">
    <location>
        <begin position="612"/>
        <end position="777"/>
    </location>
</feature>
<dbReference type="FunFam" id="3.10.28.10:FF:000005">
    <property type="entry name" value="Pentatricopeptide repeat-containing protein At2g15820, chloroplastic"/>
    <property type="match status" value="1"/>
</dbReference>
<evidence type="ECO:0000259" key="12">
    <source>
        <dbReference type="Pfam" id="PF03161"/>
    </source>
</evidence>
<dbReference type="Proteomes" id="UP000306102">
    <property type="component" value="Unassembled WGS sequence"/>
</dbReference>
<dbReference type="InterPro" id="IPR011990">
    <property type="entry name" value="TPR-like_helical_dom_sf"/>
</dbReference>
<dbReference type="GO" id="GO:0004519">
    <property type="term" value="F:endonuclease activity"/>
    <property type="evidence" value="ECO:0007669"/>
    <property type="project" value="InterPro"/>
</dbReference>
<evidence type="ECO:0000256" key="10">
    <source>
        <dbReference type="PROSITE-ProRule" id="PRU00708"/>
    </source>
</evidence>
<sequence>MLVSRAPELSLFTFSLLSNSNPNPNPKPSKFISIPMRTALTILRSLAPSLHHYHHHRRLLRSISLPILSFSGTPTRRLSSFAPPSAAPLSTFVEHLADETDSNAVRENSDFSRNREDESFNFDVSFESTELKNLNSPPLEVRELEELPEQWRRTKLAWLCKELPTHKAATLIRILNAQRKWIRQEDATYLAVHCMRIRENETGFRVYKWMMQQHWFQFDFALSTRLADFMGKERKYIKCREIFDDIINQGRVPSESTFHFLIVAYLSSPVQGCLEEACSIYNRMIQLGGYNPRLSLHNSLFKALVSKPGGFSKHYLKQAEFIFHNLASSGLEIHKDIYGGLIWIHSYQDTIDKERIASLWEEMQVAGIEESREVLVSVLRACSKEGDVQEAERTWLKLLHCDGSLPSQAFVYRMEVYAKVGQRLKSLELFREMQEQLVSTSVVAYHKIIEVLSKGLEMELAESLMKEFMESGLKPLMPCFIDLMDMYLSLDLHDKLESTFSLSLEKCRPNRTIYNIYLDSLVKIGNIEKAEEIFNQMVSNGAIGVNSRSSNTILSGYLSSGDYVKAEKTYDFMCQKKYDIESQLMEKLDYVLSLSRKVVKKPISLKFSKEQREILVGLLLGGLRIESDEERKNHAIRFEFGEKLEMHSILKRHIHDQYHEWLAHFSKPIEDSDDIPYQFITIKHSYFGFYADQFWPKGRLVIPKLIHRWLSPRVLAYWYMFAGYRTSSGDILLKSKGSQEGVERIVKAMKAKSLDCKVKRKGRVFWIGFLGNNATWFWKLVEPYILDDLRDFLEADSKSLDRMSETQAVNFDSRSDSDEEASKYSNHDNS</sequence>
<keyword evidence="7" id="KW-0809">Transit peptide</keyword>
<evidence type="ECO:0000256" key="9">
    <source>
        <dbReference type="ARBA" id="ARBA00077892"/>
    </source>
</evidence>
<dbReference type="InterPro" id="IPR004860">
    <property type="entry name" value="LAGLIDADG_dom"/>
</dbReference>
<dbReference type="NCBIfam" id="TIGR00756">
    <property type="entry name" value="PPR"/>
    <property type="match status" value="1"/>
</dbReference>
<keyword evidence="14" id="KW-1185">Reference proteome</keyword>
<evidence type="ECO:0000256" key="11">
    <source>
        <dbReference type="SAM" id="MobiDB-lite"/>
    </source>
</evidence>
<dbReference type="STRING" id="542762.A0A4S4D1E6"/>
<dbReference type="Gene3D" id="3.10.28.10">
    <property type="entry name" value="Homing endonucleases"/>
    <property type="match status" value="2"/>
</dbReference>
<dbReference type="PROSITE" id="PS51375">
    <property type="entry name" value="PPR"/>
    <property type="match status" value="2"/>
</dbReference>
<dbReference type="GO" id="GO:0045292">
    <property type="term" value="P:mRNA cis splicing, via spliceosome"/>
    <property type="evidence" value="ECO:0007669"/>
    <property type="project" value="TreeGrafter"/>
</dbReference>
<dbReference type="FunFam" id="1.25.40.10:FF:000296">
    <property type="entry name" value="Pentatricopeptide repeat-containing protein, chloroplastic"/>
    <property type="match status" value="1"/>
</dbReference>
<comment type="subcellular location">
    <subcellularLocation>
        <location evidence="1">Plastid</location>
        <location evidence="1">Chloroplast</location>
    </subcellularLocation>
</comment>
<dbReference type="Gene3D" id="1.25.40.10">
    <property type="entry name" value="Tetratricopeptide repeat domain"/>
    <property type="match status" value="2"/>
</dbReference>
<feature type="repeat" description="PPR" evidence="10">
    <location>
        <begin position="510"/>
        <end position="544"/>
    </location>
</feature>
<evidence type="ECO:0000256" key="3">
    <source>
        <dbReference type="ARBA" id="ARBA00022528"/>
    </source>
</evidence>
<evidence type="ECO:0000256" key="4">
    <source>
        <dbReference type="ARBA" id="ARBA00022640"/>
    </source>
</evidence>
<feature type="repeat" description="PPR" evidence="10">
    <location>
        <begin position="441"/>
        <end position="475"/>
    </location>
</feature>
<keyword evidence="3" id="KW-0150">Chloroplast</keyword>
<dbReference type="GO" id="GO:0009507">
    <property type="term" value="C:chloroplast"/>
    <property type="evidence" value="ECO:0007669"/>
    <property type="project" value="UniProtKB-SubCell"/>
</dbReference>
<evidence type="ECO:0000313" key="14">
    <source>
        <dbReference type="Proteomes" id="UP000306102"/>
    </source>
</evidence>
<evidence type="ECO:0000313" key="13">
    <source>
        <dbReference type="EMBL" id="THF94905.1"/>
    </source>
</evidence>
<dbReference type="GO" id="GO:0000373">
    <property type="term" value="P:Group II intron splicing"/>
    <property type="evidence" value="ECO:0007669"/>
    <property type="project" value="TreeGrafter"/>
</dbReference>